<evidence type="ECO:0000256" key="6">
    <source>
        <dbReference type="ARBA" id="ARBA00022723"/>
    </source>
</evidence>
<dbReference type="GO" id="GO:0004497">
    <property type="term" value="F:monooxygenase activity"/>
    <property type="evidence" value="ECO:0007669"/>
    <property type="project" value="UniProtKB-KW"/>
</dbReference>
<sequence length="85" mass="9464">MAFGFGRRICPGSHVAISMLWLWAASFLATFSVSKAVDEDFTALEASVEYQSSIVTFRPVPFKCTIKPRSKALQKLIWSHLLAEA</sequence>
<keyword evidence="10 12" id="KW-0503">Monooxygenase</keyword>
<dbReference type="Gene3D" id="1.10.630.10">
    <property type="entry name" value="Cytochrome P450"/>
    <property type="match status" value="1"/>
</dbReference>
<evidence type="ECO:0000256" key="11">
    <source>
        <dbReference type="ARBA" id="ARBA00023136"/>
    </source>
</evidence>
<protein>
    <recommendedName>
        <fullName evidence="16">Cytochrome P450</fullName>
    </recommendedName>
</protein>
<feature type="chain" id="PRO_5040511721" description="Cytochrome P450" evidence="13">
    <location>
        <begin position="37"/>
        <end position="85"/>
    </location>
</feature>
<keyword evidence="5" id="KW-0812">Transmembrane</keyword>
<evidence type="ECO:0000256" key="7">
    <source>
        <dbReference type="ARBA" id="ARBA00022989"/>
    </source>
</evidence>
<dbReference type="Pfam" id="PF00067">
    <property type="entry name" value="p450"/>
    <property type="match status" value="1"/>
</dbReference>
<dbReference type="AlphaFoldDB" id="A0A9P5NVQ6"/>
<comment type="cofactor">
    <cofactor evidence="1">
        <name>heme</name>
        <dbReference type="ChEBI" id="CHEBI:30413"/>
    </cofactor>
</comment>
<gene>
    <name evidence="14" type="ORF">CPB84DRAFT_1764930</name>
</gene>
<dbReference type="PANTHER" id="PTHR46300">
    <property type="entry name" value="P450, PUTATIVE (EUROFUNG)-RELATED-RELATED"/>
    <property type="match status" value="1"/>
</dbReference>
<keyword evidence="6 12" id="KW-0479">Metal-binding</keyword>
<evidence type="ECO:0000256" key="4">
    <source>
        <dbReference type="ARBA" id="ARBA00022617"/>
    </source>
</evidence>
<evidence type="ECO:0000313" key="15">
    <source>
        <dbReference type="Proteomes" id="UP000724874"/>
    </source>
</evidence>
<dbReference type="SUPFAM" id="SSF48264">
    <property type="entry name" value="Cytochrome P450"/>
    <property type="match status" value="1"/>
</dbReference>
<dbReference type="PROSITE" id="PS00086">
    <property type="entry name" value="CYTOCHROME_P450"/>
    <property type="match status" value="1"/>
</dbReference>
<keyword evidence="11" id="KW-0472">Membrane</keyword>
<evidence type="ECO:0000313" key="14">
    <source>
        <dbReference type="EMBL" id="KAF8910208.1"/>
    </source>
</evidence>
<keyword evidence="13" id="KW-0732">Signal</keyword>
<dbReference type="GO" id="GO:0020037">
    <property type="term" value="F:heme binding"/>
    <property type="evidence" value="ECO:0007669"/>
    <property type="project" value="InterPro"/>
</dbReference>
<evidence type="ECO:0000256" key="5">
    <source>
        <dbReference type="ARBA" id="ARBA00022692"/>
    </source>
</evidence>
<name>A0A9P5NVQ6_GYMJU</name>
<dbReference type="GO" id="GO:0016020">
    <property type="term" value="C:membrane"/>
    <property type="evidence" value="ECO:0007669"/>
    <property type="project" value="UniProtKB-SubCell"/>
</dbReference>
<keyword evidence="8 12" id="KW-0560">Oxidoreductase</keyword>
<evidence type="ECO:0000256" key="10">
    <source>
        <dbReference type="ARBA" id="ARBA00023033"/>
    </source>
</evidence>
<comment type="caution">
    <text evidence="14">The sequence shown here is derived from an EMBL/GenBank/DDBJ whole genome shotgun (WGS) entry which is preliminary data.</text>
</comment>
<evidence type="ECO:0000256" key="8">
    <source>
        <dbReference type="ARBA" id="ARBA00023002"/>
    </source>
</evidence>
<accession>A0A9P5NVQ6</accession>
<feature type="signal peptide" evidence="13">
    <location>
        <begin position="1"/>
        <end position="36"/>
    </location>
</feature>
<dbReference type="InterPro" id="IPR017972">
    <property type="entry name" value="Cyt_P450_CS"/>
</dbReference>
<comment type="subcellular location">
    <subcellularLocation>
        <location evidence="2">Membrane</location>
        <topology evidence="2">Single-pass membrane protein</topology>
    </subcellularLocation>
</comment>
<evidence type="ECO:0000256" key="2">
    <source>
        <dbReference type="ARBA" id="ARBA00004167"/>
    </source>
</evidence>
<keyword evidence="15" id="KW-1185">Reference proteome</keyword>
<dbReference type="OrthoDB" id="2789670at2759"/>
<comment type="similarity">
    <text evidence="3 12">Belongs to the cytochrome P450 family.</text>
</comment>
<dbReference type="EMBL" id="JADNYJ010000007">
    <property type="protein sequence ID" value="KAF8910208.1"/>
    <property type="molecule type" value="Genomic_DNA"/>
</dbReference>
<evidence type="ECO:0000256" key="13">
    <source>
        <dbReference type="SAM" id="SignalP"/>
    </source>
</evidence>
<keyword evidence="4 12" id="KW-0349">Heme</keyword>
<dbReference type="InterPro" id="IPR036396">
    <property type="entry name" value="Cyt_P450_sf"/>
</dbReference>
<reference evidence="14" key="1">
    <citation type="submission" date="2020-11" db="EMBL/GenBank/DDBJ databases">
        <authorList>
            <consortium name="DOE Joint Genome Institute"/>
            <person name="Ahrendt S."/>
            <person name="Riley R."/>
            <person name="Andreopoulos W."/>
            <person name="LaButti K."/>
            <person name="Pangilinan J."/>
            <person name="Ruiz-duenas F.J."/>
            <person name="Barrasa J.M."/>
            <person name="Sanchez-Garcia M."/>
            <person name="Camarero S."/>
            <person name="Miyauchi S."/>
            <person name="Serrano A."/>
            <person name="Linde D."/>
            <person name="Babiker R."/>
            <person name="Drula E."/>
            <person name="Ayuso-Fernandez I."/>
            <person name="Pacheco R."/>
            <person name="Padilla G."/>
            <person name="Ferreira P."/>
            <person name="Barriuso J."/>
            <person name="Kellner H."/>
            <person name="Castanera R."/>
            <person name="Alfaro M."/>
            <person name="Ramirez L."/>
            <person name="Pisabarro A.G."/>
            <person name="Kuo A."/>
            <person name="Tritt A."/>
            <person name="Lipzen A."/>
            <person name="He G."/>
            <person name="Yan M."/>
            <person name="Ng V."/>
            <person name="Cullen D."/>
            <person name="Martin F."/>
            <person name="Rosso M.-N."/>
            <person name="Henrissat B."/>
            <person name="Hibbett D."/>
            <person name="Martinez A.T."/>
            <person name="Grigoriev I.V."/>
        </authorList>
    </citation>
    <scope>NUCLEOTIDE SEQUENCE</scope>
    <source>
        <strain evidence="14">AH 44721</strain>
    </source>
</reference>
<organism evidence="14 15">
    <name type="scientific">Gymnopilus junonius</name>
    <name type="common">Spectacular rustgill mushroom</name>
    <name type="synonym">Gymnopilus spectabilis subsp. junonius</name>
    <dbReference type="NCBI Taxonomy" id="109634"/>
    <lineage>
        <taxon>Eukaryota</taxon>
        <taxon>Fungi</taxon>
        <taxon>Dikarya</taxon>
        <taxon>Basidiomycota</taxon>
        <taxon>Agaricomycotina</taxon>
        <taxon>Agaricomycetes</taxon>
        <taxon>Agaricomycetidae</taxon>
        <taxon>Agaricales</taxon>
        <taxon>Agaricineae</taxon>
        <taxon>Hymenogastraceae</taxon>
        <taxon>Gymnopilus</taxon>
    </lineage>
</organism>
<dbReference type="PANTHER" id="PTHR46300:SF2">
    <property type="entry name" value="CYTOCHROME P450 MONOOXYGENASE ALNH-RELATED"/>
    <property type="match status" value="1"/>
</dbReference>
<dbReference type="Proteomes" id="UP000724874">
    <property type="component" value="Unassembled WGS sequence"/>
</dbReference>
<evidence type="ECO:0008006" key="16">
    <source>
        <dbReference type="Google" id="ProtNLM"/>
    </source>
</evidence>
<dbReference type="InterPro" id="IPR001128">
    <property type="entry name" value="Cyt_P450"/>
</dbReference>
<dbReference type="InterPro" id="IPR050364">
    <property type="entry name" value="Cytochrome_P450_fung"/>
</dbReference>
<keyword evidence="7" id="KW-1133">Transmembrane helix</keyword>
<dbReference type="GO" id="GO:0005506">
    <property type="term" value="F:iron ion binding"/>
    <property type="evidence" value="ECO:0007669"/>
    <property type="project" value="InterPro"/>
</dbReference>
<evidence type="ECO:0000256" key="1">
    <source>
        <dbReference type="ARBA" id="ARBA00001971"/>
    </source>
</evidence>
<evidence type="ECO:0000256" key="12">
    <source>
        <dbReference type="RuleBase" id="RU000461"/>
    </source>
</evidence>
<proteinExistence type="inferred from homology"/>
<evidence type="ECO:0000256" key="9">
    <source>
        <dbReference type="ARBA" id="ARBA00023004"/>
    </source>
</evidence>
<dbReference type="GO" id="GO:0016705">
    <property type="term" value="F:oxidoreductase activity, acting on paired donors, with incorporation or reduction of molecular oxygen"/>
    <property type="evidence" value="ECO:0007669"/>
    <property type="project" value="InterPro"/>
</dbReference>
<keyword evidence="9 12" id="KW-0408">Iron</keyword>
<evidence type="ECO:0000256" key="3">
    <source>
        <dbReference type="ARBA" id="ARBA00010617"/>
    </source>
</evidence>